<feature type="non-terminal residue" evidence="1">
    <location>
        <position position="1"/>
    </location>
</feature>
<comment type="caution">
    <text evidence="1">The sequence shown here is derived from an EMBL/GenBank/DDBJ whole genome shotgun (WGS) entry which is preliminary data.</text>
</comment>
<evidence type="ECO:0000313" key="1">
    <source>
        <dbReference type="EMBL" id="MBD4337183.1"/>
    </source>
</evidence>
<feature type="non-terminal residue" evidence="1">
    <location>
        <position position="85"/>
    </location>
</feature>
<sequence>CAIALVIVLAVTFVGHQFSTSIWGPYSIMESTATYEDYDSFIQYMQQDISAASGYHAEEPDAVAVQIPYGTEDAPTRRLEDKNGN</sequence>
<evidence type="ECO:0000313" key="2">
    <source>
        <dbReference type="Proteomes" id="UP000653002"/>
    </source>
</evidence>
<protein>
    <submittedName>
        <fullName evidence="1">Uncharacterized protein</fullName>
    </submittedName>
</protein>
<reference evidence="1" key="1">
    <citation type="submission" date="2020-01" db="EMBL/GenBank/DDBJ databases">
        <authorList>
            <person name="Richard D."/>
        </authorList>
    </citation>
    <scope>NUCLEOTIDE SEQUENCE</scope>
    <source>
        <strain evidence="1">JP541</strain>
    </source>
</reference>
<dbReference type="AlphaFoldDB" id="A0A8I0LAW4"/>
<name>A0A8I0LAW4_XANCI</name>
<dbReference type="EMBL" id="JAABFR010001132">
    <property type="protein sequence ID" value="MBD4337183.1"/>
    <property type="molecule type" value="Genomic_DNA"/>
</dbReference>
<organism evidence="1 2">
    <name type="scientific">Xanthomonas citri pv. citri</name>
    <dbReference type="NCBI Taxonomy" id="611301"/>
    <lineage>
        <taxon>Bacteria</taxon>
        <taxon>Pseudomonadati</taxon>
        <taxon>Pseudomonadota</taxon>
        <taxon>Gammaproteobacteria</taxon>
        <taxon>Lysobacterales</taxon>
        <taxon>Lysobacteraceae</taxon>
        <taxon>Xanthomonas</taxon>
    </lineage>
</organism>
<gene>
    <name evidence="1" type="ORF">GUH15_14170</name>
</gene>
<dbReference type="Proteomes" id="UP000653002">
    <property type="component" value="Unassembled WGS sequence"/>
</dbReference>
<proteinExistence type="predicted"/>
<accession>A0A8I0LAW4</accession>